<feature type="transmembrane region" description="Helical" evidence="5">
    <location>
        <begin position="119"/>
        <end position="137"/>
    </location>
</feature>
<feature type="transmembrane region" description="Helical" evidence="5">
    <location>
        <begin position="54"/>
        <end position="72"/>
    </location>
</feature>
<accession>A0A1X2HBZ1</accession>
<proteinExistence type="predicted"/>
<keyword evidence="9" id="KW-1185">Reference proteome</keyword>
<organism evidence="8 9">
    <name type="scientific">Syncephalastrum racemosum</name>
    <name type="common">Filamentous fungus</name>
    <dbReference type="NCBI Taxonomy" id="13706"/>
    <lineage>
        <taxon>Eukaryota</taxon>
        <taxon>Fungi</taxon>
        <taxon>Fungi incertae sedis</taxon>
        <taxon>Mucoromycota</taxon>
        <taxon>Mucoromycotina</taxon>
        <taxon>Mucoromycetes</taxon>
        <taxon>Mucorales</taxon>
        <taxon>Syncephalastraceae</taxon>
        <taxon>Syncephalastrum</taxon>
    </lineage>
</organism>
<keyword evidence="4 5" id="KW-0472">Membrane</keyword>
<dbReference type="Pfam" id="PF13886">
    <property type="entry name" value="TM7S3_TM198"/>
    <property type="match status" value="1"/>
</dbReference>
<evidence type="ECO:0000256" key="1">
    <source>
        <dbReference type="ARBA" id="ARBA00004141"/>
    </source>
</evidence>
<protein>
    <recommendedName>
        <fullName evidence="7">TM7S3/TM198-like domain-containing protein</fullName>
    </recommendedName>
</protein>
<comment type="caution">
    <text evidence="8">The sequence shown here is derived from an EMBL/GenBank/DDBJ whole genome shotgun (WGS) entry which is preliminary data.</text>
</comment>
<reference evidence="8 9" key="1">
    <citation type="submission" date="2016-07" db="EMBL/GenBank/DDBJ databases">
        <title>Pervasive Adenine N6-methylation of Active Genes in Fungi.</title>
        <authorList>
            <consortium name="DOE Joint Genome Institute"/>
            <person name="Mondo S.J."/>
            <person name="Dannebaum R.O."/>
            <person name="Kuo R.C."/>
            <person name="Labutti K."/>
            <person name="Haridas S."/>
            <person name="Kuo A."/>
            <person name="Salamov A."/>
            <person name="Ahrendt S.R."/>
            <person name="Lipzen A."/>
            <person name="Sullivan W."/>
            <person name="Andreopoulos W.B."/>
            <person name="Clum A."/>
            <person name="Lindquist E."/>
            <person name="Daum C."/>
            <person name="Ramamoorthy G.K."/>
            <person name="Gryganskyi A."/>
            <person name="Culley D."/>
            <person name="Magnuson J.K."/>
            <person name="James T.Y."/>
            <person name="O'Malley M.A."/>
            <person name="Stajich J.E."/>
            <person name="Spatafora J.W."/>
            <person name="Visel A."/>
            <person name="Grigoriev I.V."/>
        </authorList>
    </citation>
    <scope>NUCLEOTIDE SEQUENCE [LARGE SCALE GENOMIC DNA]</scope>
    <source>
        <strain evidence="8 9">NRRL 2496</strain>
    </source>
</reference>
<comment type="subcellular location">
    <subcellularLocation>
        <location evidence="1">Membrane</location>
        <topology evidence="1">Multi-pass membrane protein</topology>
    </subcellularLocation>
</comment>
<dbReference type="AlphaFoldDB" id="A0A1X2HBZ1"/>
<evidence type="ECO:0000256" key="3">
    <source>
        <dbReference type="ARBA" id="ARBA00022989"/>
    </source>
</evidence>
<dbReference type="InterPro" id="IPR025256">
    <property type="entry name" value="TM7S3/TM198-like_dom"/>
</dbReference>
<keyword evidence="3 5" id="KW-1133">Transmembrane helix</keyword>
<dbReference type="InParanoid" id="A0A1X2HBZ1"/>
<sequence length="198" mass="22048">MAAAGFIAGATVCWVLLTAAEPYEGYPHAPVVFLCACFGAGAVVAVITMTYWKLTLYLLGAISGYFIALYLWSWKSDHILVNIYARQFTGVGLGIVCAVAMLLVEFMCVIICTSFLGSYLFFLGLDLFIHVGMVNGPRSMLDANKEHHIHYELNNKVYAMLAGVLAFWLAGIIWQMIYNKGRRFGLDLEVKKYYVDSK</sequence>
<keyword evidence="6" id="KW-0732">Signal</keyword>
<evidence type="ECO:0000313" key="8">
    <source>
        <dbReference type="EMBL" id="ORY96270.1"/>
    </source>
</evidence>
<evidence type="ECO:0000256" key="4">
    <source>
        <dbReference type="ARBA" id="ARBA00023136"/>
    </source>
</evidence>
<evidence type="ECO:0000259" key="7">
    <source>
        <dbReference type="Pfam" id="PF13886"/>
    </source>
</evidence>
<evidence type="ECO:0000256" key="2">
    <source>
        <dbReference type="ARBA" id="ARBA00022692"/>
    </source>
</evidence>
<dbReference type="OrthoDB" id="102260at2759"/>
<feature type="transmembrane region" description="Helical" evidence="5">
    <location>
        <begin position="92"/>
        <end position="112"/>
    </location>
</feature>
<dbReference type="GO" id="GO:0016020">
    <property type="term" value="C:membrane"/>
    <property type="evidence" value="ECO:0007669"/>
    <property type="project" value="UniProtKB-SubCell"/>
</dbReference>
<feature type="chain" id="PRO_5012055414" description="TM7S3/TM198-like domain-containing protein" evidence="6">
    <location>
        <begin position="21"/>
        <end position="198"/>
    </location>
</feature>
<evidence type="ECO:0000313" key="9">
    <source>
        <dbReference type="Proteomes" id="UP000242180"/>
    </source>
</evidence>
<gene>
    <name evidence="8" type="ORF">BCR43DRAFT_514688</name>
</gene>
<feature type="transmembrane region" description="Helical" evidence="5">
    <location>
        <begin position="157"/>
        <end position="178"/>
    </location>
</feature>
<feature type="signal peptide" evidence="6">
    <location>
        <begin position="1"/>
        <end position="20"/>
    </location>
</feature>
<keyword evidence="2 5" id="KW-0812">Transmembrane</keyword>
<name>A0A1X2HBZ1_SYNRA</name>
<evidence type="ECO:0000256" key="5">
    <source>
        <dbReference type="SAM" id="Phobius"/>
    </source>
</evidence>
<evidence type="ECO:0000256" key="6">
    <source>
        <dbReference type="SAM" id="SignalP"/>
    </source>
</evidence>
<dbReference type="EMBL" id="MCGN01000005">
    <property type="protein sequence ID" value="ORY96270.1"/>
    <property type="molecule type" value="Genomic_DNA"/>
</dbReference>
<feature type="transmembrane region" description="Helical" evidence="5">
    <location>
        <begin position="29"/>
        <end position="47"/>
    </location>
</feature>
<feature type="domain" description="TM7S3/TM198-like" evidence="7">
    <location>
        <begin position="1"/>
        <end position="176"/>
    </location>
</feature>
<dbReference type="Proteomes" id="UP000242180">
    <property type="component" value="Unassembled WGS sequence"/>
</dbReference>